<accession>A0A4R0JRD0</accession>
<reference evidence="2 3" key="1">
    <citation type="submission" date="2019-02" db="EMBL/GenBank/DDBJ databases">
        <title>Kribbella capetownensis sp. nov. and Kribbella speibonae sp. nov., isolated from soil.</title>
        <authorList>
            <person name="Curtis S.M."/>
            <person name="Norton I."/>
            <person name="Everest G.J."/>
            <person name="Meyers P.R."/>
        </authorList>
    </citation>
    <scope>NUCLEOTIDE SEQUENCE [LARGE SCALE GENOMIC DNA]</scope>
    <source>
        <strain evidence="2 3">YM53</strain>
    </source>
</reference>
<dbReference type="AlphaFoldDB" id="A0A4R0JRD0"/>
<feature type="domain" description="Xylose isomerase-like TIM barrel" evidence="1">
    <location>
        <begin position="24"/>
        <end position="241"/>
    </location>
</feature>
<dbReference type="InterPro" id="IPR050312">
    <property type="entry name" value="IolE/XylAMocC-like"/>
</dbReference>
<dbReference type="RefSeq" id="WP_131515263.1">
    <property type="nucleotide sequence ID" value="NZ_SJKD01000004.1"/>
</dbReference>
<evidence type="ECO:0000313" key="3">
    <source>
        <dbReference type="Proteomes" id="UP000293342"/>
    </source>
</evidence>
<dbReference type="Proteomes" id="UP000293342">
    <property type="component" value="Unassembled WGS sequence"/>
</dbReference>
<dbReference type="InterPro" id="IPR013022">
    <property type="entry name" value="Xyl_isomerase-like_TIM-brl"/>
</dbReference>
<dbReference type="PANTHER" id="PTHR12110:SF53">
    <property type="entry name" value="BLR5974 PROTEIN"/>
    <property type="match status" value="1"/>
</dbReference>
<evidence type="ECO:0000259" key="1">
    <source>
        <dbReference type="Pfam" id="PF01261"/>
    </source>
</evidence>
<evidence type="ECO:0000313" key="2">
    <source>
        <dbReference type="EMBL" id="TCC49017.1"/>
    </source>
</evidence>
<keyword evidence="2" id="KW-0413">Isomerase</keyword>
<dbReference type="EMBL" id="SJKD01000004">
    <property type="protein sequence ID" value="TCC49017.1"/>
    <property type="molecule type" value="Genomic_DNA"/>
</dbReference>
<protein>
    <submittedName>
        <fullName evidence="2">Sugar phosphate isomerase/epimerase</fullName>
    </submittedName>
</protein>
<keyword evidence="3" id="KW-1185">Reference proteome</keyword>
<proteinExistence type="predicted"/>
<dbReference type="InterPro" id="IPR036237">
    <property type="entry name" value="Xyl_isomerase-like_sf"/>
</dbReference>
<name>A0A4R0JRD0_9ACTN</name>
<dbReference type="SUPFAM" id="SSF51658">
    <property type="entry name" value="Xylose isomerase-like"/>
    <property type="match status" value="1"/>
</dbReference>
<dbReference type="PANTHER" id="PTHR12110">
    <property type="entry name" value="HYDROXYPYRUVATE ISOMERASE"/>
    <property type="match status" value="1"/>
</dbReference>
<sequence length="275" mass="30386">MWTLSGFADEISPELSVQCEVLNGLGIGYLEFRSAWNTNVLDLDDEQLAAVAAQLRDSGIQTSSIGSPIGKVSVVDDFDEHLRRFDRALHVAEVLQAPYLRIFSFYYPDGDEPKQHRDEVLRRLSTLAERAAGREVILLHENEKKIYGDLPERCLDIIESVGSANLKIAWDAANFVQCGISPFPEAFELLRPHLEYMQIKDALLADQRVVVAGAGDGGVVETIRALKADGFDGFFSMEPHLSTAGPAGGFSGIDLFQQATTAFTHILEQENIAYR</sequence>
<gene>
    <name evidence="2" type="ORF">E0H75_20930</name>
</gene>
<organism evidence="2 3">
    <name type="scientific">Kribbella capetownensis</name>
    <dbReference type="NCBI Taxonomy" id="1572659"/>
    <lineage>
        <taxon>Bacteria</taxon>
        <taxon>Bacillati</taxon>
        <taxon>Actinomycetota</taxon>
        <taxon>Actinomycetes</taxon>
        <taxon>Propionibacteriales</taxon>
        <taxon>Kribbellaceae</taxon>
        <taxon>Kribbella</taxon>
    </lineage>
</organism>
<comment type="caution">
    <text evidence="2">The sequence shown here is derived from an EMBL/GenBank/DDBJ whole genome shotgun (WGS) entry which is preliminary data.</text>
</comment>
<dbReference type="Gene3D" id="3.20.20.150">
    <property type="entry name" value="Divalent-metal-dependent TIM barrel enzymes"/>
    <property type="match status" value="1"/>
</dbReference>
<dbReference type="Pfam" id="PF01261">
    <property type="entry name" value="AP_endonuc_2"/>
    <property type="match status" value="1"/>
</dbReference>
<dbReference type="GO" id="GO:0016853">
    <property type="term" value="F:isomerase activity"/>
    <property type="evidence" value="ECO:0007669"/>
    <property type="project" value="UniProtKB-KW"/>
</dbReference>
<dbReference type="OrthoDB" id="9815124at2"/>